<comment type="catalytic activity">
    <reaction evidence="3">
        <text>GTP + H2O = GDP + phosphate + H(+)</text>
        <dbReference type="Rhea" id="RHEA:19669"/>
        <dbReference type="ChEBI" id="CHEBI:15377"/>
        <dbReference type="ChEBI" id="CHEBI:15378"/>
        <dbReference type="ChEBI" id="CHEBI:37565"/>
        <dbReference type="ChEBI" id="CHEBI:43474"/>
        <dbReference type="ChEBI" id="CHEBI:58189"/>
    </reaction>
</comment>
<dbReference type="GO" id="GO:0000049">
    <property type="term" value="F:tRNA binding"/>
    <property type="evidence" value="ECO:0007669"/>
    <property type="project" value="UniProtKB-KW"/>
</dbReference>
<dbReference type="EMBL" id="CAJIMS010000001">
    <property type="protein sequence ID" value="CAD7813599.1"/>
    <property type="molecule type" value="Genomic_DNA"/>
</dbReference>
<dbReference type="PROSITE" id="PS00301">
    <property type="entry name" value="G_TR_1"/>
    <property type="match status" value="1"/>
</dbReference>
<comment type="function">
    <text evidence="3">A 50S ribosomal subunit assembly protein with GTPase activity, required for 50S subunit assembly at low temperatures, may also play a role in translation. Binds GTP and analogs. Binds the 70S ribosome between the 30S and 50S subunits, in a similar position as ribosome-bound EF-G; it contacts a number of ribosomal proteins, both rRNAs and the A-site tRNA.</text>
</comment>
<evidence type="ECO:0000259" key="4">
    <source>
        <dbReference type="PROSITE" id="PS51722"/>
    </source>
</evidence>
<dbReference type="Gene3D" id="2.40.30.10">
    <property type="entry name" value="Translation factors"/>
    <property type="match status" value="1"/>
</dbReference>
<dbReference type="Gene3D" id="3.40.50.300">
    <property type="entry name" value="P-loop containing nucleotide triphosphate hydrolases"/>
    <property type="match status" value="1"/>
</dbReference>
<protein>
    <recommendedName>
        <fullName evidence="3">Large ribosomal subunit assembly factor BipA</fullName>
        <ecNumber evidence="3">3.6.5.-</ecNumber>
    </recommendedName>
    <alternativeName>
        <fullName evidence="3">GTP-binding protein BipA</fullName>
    </alternativeName>
</protein>
<dbReference type="FunFam" id="3.30.70.870:FF:000003">
    <property type="entry name" value="GTP-binding protein TypA"/>
    <property type="match status" value="1"/>
</dbReference>
<evidence type="ECO:0000256" key="3">
    <source>
        <dbReference type="HAMAP-Rule" id="MF_00849"/>
    </source>
</evidence>
<dbReference type="FunFam" id="2.40.50.250:FF:000001">
    <property type="entry name" value="GTP-binding protein TypA"/>
    <property type="match status" value="1"/>
</dbReference>
<comment type="subunit">
    <text evidence="3">Monomer.</text>
</comment>
<keyword evidence="3" id="KW-0378">Hydrolase</keyword>
<dbReference type="InterPro" id="IPR047043">
    <property type="entry name" value="BipA_III"/>
</dbReference>
<name>A0A9N8QT18_9FLAO</name>
<dbReference type="InterPro" id="IPR009000">
    <property type="entry name" value="Transl_B-barrel_sf"/>
</dbReference>
<dbReference type="FunFam" id="3.30.70.240:FF:000002">
    <property type="entry name" value="GTP-binding protein TypA"/>
    <property type="match status" value="1"/>
</dbReference>
<dbReference type="CDD" id="cd01891">
    <property type="entry name" value="TypA_BipA"/>
    <property type="match status" value="1"/>
</dbReference>
<dbReference type="PROSITE" id="PS51722">
    <property type="entry name" value="G_TR_2"/>
    <property type="match status" value="1"/>
</dbReference>
<gene>
    <name evidence="5" type="primary">typA</name>
    <name evidence="3" type="synonym">bipA</name>
    <name evidence="5" type="ORF">CHRY9390_02680</name>
</gene>
<dbReference type="GO" id="GO:0043022">
    <property type="term" value="F:ribosome binding"/>
    <property type="evidence" value="ECO:0007669"/>
    <property type="project" value="UniProtKB-UniRule"/>
</dbReference>
<dbReference type="SUPFAM" id="SSF50447">
    <property type="entry name" value="Translation proteins"/>
    <property type="match status" value="1"/>
</dbReference>
<dbReference type="NCBIfam" id="TIGR00231">
    <property type="entry name" value="small_GTP"/>
    <property type="match status" value="1"/>
</dbReference>
<dbReference type="AlphaFoldDB" id="A0A9N8QT18"/>
<dbReference type="InterPro" id="IPR035651">
    <property type="entry name" value="BipA_V"/>
</dbReference>
<dbReference type="InterPro" id="IPR000795">
    <property type="entry name" value="T_Tr_GTP-bd_dom"/>
</dbReference>
<dbReference type="InterPro" id="IPR035647">
    <property type="entry name" value="EFG_III/V"/>
</dbReference>
<dbReference type="GO" id="GO:0005829">
    <property type="term" value="C:cytosol"/>
    <property type="evidence" value="ECO:0007669"/>
    <property type="project" value="TreeGrafter"/>
</dbReference>
<keyword evidence="3" id="KW-0820">tRNA-binding</keyword>
<comment type="caution">
    <text evidence="5">The sequence shown here is derived from an EMBL/GenBank/DDBJ whole genome shotgun (WGS) entry which is preliminary data.</text>
</comment>
<keyword evidence="3" id="KW-0699">rRNA-binding</keyword>
<keyword evidence="1 3" id="KW-0547">Nucleotide-binding</keyword>
<dbReference type="Gene3D" id="2.40.50.250">
    <property type="entry name" value="bipa protein"/>
    <property type="match status" value="1"/>
</dbReference>
<dbReference type="InterPro" id="IPR005225">
    <property type="entry name" value="Small_GTP-bd"/>
</dbReference>
<evidence type="ECO:0000313" key="5">
    <source>
        <dbReference type="EMBL" id="CAD7813599.1"/>
    </source>
</evidence>
<dbReference type="FunFam" id="3.40.50.300:FF:000055">
    <property type="entry name" value="GTP-binding protein TypA"/>
    <property type="match status" value="1"/>
</dbReference>
<keyword evidence="3" id="KW-0694">RNA-binding</keyword>
<dbReference type="GO" id="GO:0019843">
    <property type="term" value="F:rRNA binding"/>
    <property type="evidence" value="ECO:0007669"/>
    <property type="project" value="UniProtKB-KW"/>
</dbReference>
<dbReference type="CDD" id="cd16263">
    <property type="entry name" value="BipA_III"/>
    <property type="match status" value="1"/>
</dbReference>
<dbReference type="Gene3D" id="3.30.70.870">
    <property type="entry name" value="Elongation Factor G (Translational Gtpase), domain 3"/>
    <property type="match status" value="1"/>
</dbReference>
<keyword evidence="3" id="KW-0690">Ribosome biogenesis</keyword>
<keyword evidence="6" id="KW-1185">Reference proteome</keyword>
<evidence type="ECO:0000313" key="6">
    <source>
        <dbReference type="Proteomes" id="UP000662618"/>
    </source>
</evidence>
<dbReference type="Pfam" id="PF21018">
    <property type="entry name" value="BipA_C"/>
    <property type="match status" value="1"/>
</dbReference>
<feature type="binding site" evidence="3">
    <location>
        <begin position="127"/>
        <end position="130"/>
    </location>
    <ligand>
        <name>GTP</name>
        <dbReference type="ChEBI" id="CHEBI:37565"/>
    </ligand>
</feature>
<dbReference type="GO" id="GO:0003924">
    <property type="term" value="F:GTPase activity"/>
    <property type="evidence" value="ECO:0007669"/>
    <property type="project" value="UniProtKB-UniRule"/>
</dbReference>
<dbReference type="SUPFAM" id="SSF52540">
    <property type="entry name" value="P-loop containing nucleoside triphosphate hydrolases"/>
    <property type="match status" value="1"/>
</dbReference>
<dbReference type="InterPro" id="IPR053905">
    <property type="entry name" value="EF-G-like_DII"/>
</dbReference>
<sequence length="601" mass="67106">MQNIRNIAIIAHVDHGKTTLVDKIIHATSVFRDNQESGDLIMDNNDLERERGITILSKNISVMYHGTKINVIDTPGHADFGGEVERVLKMADGVLLLVDAFEGPMPQTRFVLQKALELGLRPVVVINKVDKPNCRPDEVHDKVFDLFYNLDATEAQLDFPTFYGSSKQGWFNTSLEQTEDIFPLLDGILEHVPAPEAKEGPLRMQIVSLDFSSFLGRIAIGKVIQGSVSESEWIGLAQEDGKIVKGKVKELYVFEGLGKKKVTEVKAGDICAIVGFDKFQIGDSFVDLENPQPLPRTAIDEPTLNMTFSINNSPFFGKDGKFVTSNHLKERLMRELEKNLALRVEPTEDANTFLVFGRGILHLSVLIETMRREGYEMTIGQPQVILKEIDGVKCEPYESMVVDVPEEFASKVIDLATQRKGDLHIMETKGEMQHLEFEIPSRGLIGLRSQMLTATAGEAIMAHRFVDYKPFKGAIPGRSVGVLISKSQGPATEYSIAKLQDRGKFFVDPGEEIYAGMVIGEQNKPNDMVVNIVEAKQLNNIRAAGKDKDGNIAPKILFSLEECMEYIQGDEAIEVTPNFIRMRKKVLSEEERKRIERGAKA</sequence>
<dbReference type="InterPro" id="IPR006298">
    <property type="entry name" value="BipA"/>
</dbReference>
<dbReference type="PANTHER" id="PTHR42908">
    <property type="entry name" value="TRANSLATION ELONGATION FACTOR-RELATED"/>
    <property type="match status" value="1"/>
</dbReference>
<dbReference type="GO" id="GO:0005525">
    <property type="term" value="F:GTP binding"/>
    <property type="evidence" value="ECO:0007669"/>
    <property type="project" value="UniProtKB-UniRule"/>
</dbReference>
<accession>A0A9N8QT18</accession>
<dbReference type="Pfam" id="PF22042">
    <property type="entry name" value="EF-G_D2"/>
    <property type="match status" value="1"/>
</dbReference>
<feature type="domain" description="Tr-type G" evidence="4">
    <location>
        <begin position="2"/>
        <end position="196"/>
    </location>
</feature>
<proteinExistence type="inferred from homology"/>
<keyword evidence="2 3" id="KW-0342">GTP-binding</keyword>
<comment type="similarity">
    <text evidence="3">Belongs to the TRAFAC class translation factor GTPase superfamily. Classic translation factor GTPase family. BipA subfamily.</text>
</comment>
<dbReference type="HAMAP" id="MF_00849">
    <property type="entry name" value="BipA"/>
    <property type="match status" value="1"/>
</dbReference>
<comment type="subcellular location">
    <subcellularLocation>
        <location evidence="3">Cytoplasm</location>
    </subcellularLocation>
    <text evidence="3">Binds to ribosomes.</text>
</comment>
<keyword evidence="3" id="KW-0963">Cytoplasm</keyword>
<dbReference type="NCBIfam" id="TIGR01394">
    <property type="entry name" value="TypA_BipA"/>
    <property type="match status" value="1"/>
</dbReference>
<dbReference type="CDD" id="cd03691">
    <property type="entry name" value="BipA_TypA_II"/>
    <property type="match status" value="1"/>
</dbReference>
<dbReference type="InterPro" id="IPR048876">
    <property type="entry name" value="BipA_C"/>
</dbReference>
<dbReference type="Proteomes" id="UP000662618">
    <property type="component" value="Unassembled WGS sequence"/>
</dbReference>
<dbReference type="SUPFAM" id="SSF54980">
    <property type="entry name" value="EF-G C-terminal domain-like"/>
    <property type="match status" value="2"/>
</dbReference>
<dbReference type="Pfam" id="PF00679">
    <property type="entry name" value="EFG_C"/>
    <property type="match status" value="1"/>
</dbReference>
<dbReference type="GO" id="GO:0000027">
    <property type="term" value="P:ribosomal large subunit assembly"/>
    <property type="evidence" value="ECO:0007669"/>
    <property type="project" value="UniProtKB-UniRule"/>
</dbReference>
<dbReference type="InterPro" id="IPR031157">
    <property type="entry name" value="G_TR_CS"/>
</dbReference>
<dbReference type="InterPro" id="IPR047041">
    <property type="entry name" value="BipA_GTP-bd_dom"/>
</dbReference>
<dbReference type="CDD" id="cd03710">
    <property type="entry name" value="BipA_TypA_C"/>
    <property type="match status" value="1"/>
</dbReference>
<dbReference type="Pfam" id="PF00009">
    <property type="entry name" value="GTP_EFTU"/>
    <property type="match status" value="1"/>
</dbReference>
<dbReference type="RefSeq" id="WP_162088924.1">
    <property type="nucleotide sequence ID" value="NZ_CAJIMS010000001.1"/>
</dbReference>
<reference evidence="5" key="1">
    <citation type="submission" date="2020-12" db="EMBL/GenBank/DDBJ databases">
        <authorList>
            <person name="Rodrigo-Torres L."/>
            <person name="Arahal R. D."/>
            <person name="Lucena T."/>
        </authorList>
    </citation>
    <scope>NUCLEOTIDE SEQUENCE</scope>
    <source>
        <strain evidence="5">CECT 9390</strain>
    </source>
</reference>
<dbReference type="InterPro" id="IPR042116">
    <property type="entry name" value="TypA/BipA_C"/>
</dbReference>
<evidence type="ECO:0000256" key="1">
    <source>
        <dbReference type="ARBA" id="ARBA00022741"/>
    </source>
</evidence>
<evidence type="ECO:0000256" key="2">
    <source>
        <dbReference type="ARBA" id="ARBA00023134"/>
    </source>
</evidence>
<dbReference type="InterPro" id="IPR000640">
    <property type="entry name" value="EFG_V-like"/>
</dbReference>
<dbReference type="InterPro" id="IPR047042">
    <property type="entry name" value="BipA_II"/>
</dbReference>
<dbReference type="PANTHER" id="PTHR42908:SF8">
    <property type="entry name" value="TR-TYPE G DOMAIN-CONTAINING PROTEIN"/>
    <property type="match status" value="1"/>
</dbReference>
<feature type="binding site" evidence="3">
    <location>
        <begin position="14"/>
        <end position="19"/>
    </location>
    <ligand>
        <name>GTP</name>
        <dbReference type="ChEBI" id="CHEBI:37565"/>
    </ligand>
</feature>
<dbReference type="GO" id="GO:1990904">
    <property type="term" value="C:ribonucleoprotein complex"/>
    <property type="evidence" value="ECO:0007669"/>
    <property type="project" value="TreeGrafter"/>
</dbReference>
<dbReference type="Gene3D" id="3.30.70.240">
    <property type="match status" value="1"/>
</dbReference>
<dbReference type="InterPro" id="IPR027417">
    <property type="entry name" value="P-loop_NTPase"/>
</dbReference>
<dbReference type="EC" id="3.6.5.-" evidence="3"/>
<organism evidence="5 6">
    <name type="scientific">Chryseobacterium aquaeductus</name>
    <dbReference type="NCBI Taxonomy" id="2675056"/>
    <lineage>
        <taxon>Bacteria</taxon>
        <taxon>Pseudomonadati</taxon>
        <taxon>Bacteroidota</taxon>
        <taxon>Flavobacteriia</taxon>
        <taxon>Flavobacteriales</taxon>
        <taxon>Weeksellaceae</taxon>
        <taxon>Chryseobacterium group</taxon>
        <taxon>Chryseobacterium</taxon>
    </lineage>
</organism>
<dbReference type="PRINTS" id="PR00315">
    <property type="entry name" value="ELONGATNFCT"/>
</dbReference>